<dbReference type="InterPro" id="IPR012340">
    <property type="entry name" value="NA-bd_OB-fold"/>
</dbReference>
<protein>
    <submittedName>
        <fullName evidence="1">Uncharacterized protein</fullName>
    </submittedName>
</protein>
<gene>
    <name evidence="1" type="ORF">DCAR_0832273</name>
</gene>
<accession>A0A175YQB6</accession>
<reference evidence="1" key="1">
    <citation type="journal article" date="2016" name="Nat. Genet.">
        <title>A high-quality carrot genome assembly provides new insights into carotenoid accumulation and asterid genome evolution.</title>
        <authorList>
            <person name="Iorizzo M."/>
            <person name="Ellison S."/>
            <person name="Senalik D."/>
            <person name="Zeng P."/>
            <person name="Satapoomin P."/>
            <person name="Huang J."/>
            <person name="Bowman M."/>
            <person name="Iovene M."/>
            <person name="Sanseverino W."/>
            <person name="Cavagnaro P."/>
            <person name="Yildiz M."/>
            <person name="Macko-Podgorni A."/>
            <person name="Moranska E."/>
            <person name="Grzebelus E."/>
            <person name="Grzebelus D."/>
            <person name="Ashrafi H."/>
            <person name="Zheng Z."/>
            <person name="Cheng S."/>
            <person name="Spooner D."/>
            <person name="Van Deynze A."/>
            <person name="Simon P."/>
        </authorList>
    </citation>
    <scope>NUCLEOTIDE SEQUENCE</scope>
    <source>
        <tissue evidence="1">Leaf</tissue>
    </source>
</reference>
<dbReference type="Proteomes" id="UP000077755">
    <property type="component" value="Chromosome 8"/>
</dbReference>
<dbReference type="AlphaFoldDB" id="A0A175YQB6"/>
<dbReference type="Gramene" id="KZM85308">
    <property type="protein sequence ID" value="KZM85308"/>
    <property type="gene ID" value="DCAR_027270"/>
</dbReference>
<dbReference type="OMA" id="FELHALV"/>
<dbReference type="Gene3D" id="2.40.50.140">
    <property type="entry name" value="Nucleic acid-binding proteins"/>
    <property type="match status" value="1"/>
</dbReference>
<organism evidence="1 2">
    <name type="scientific">Daucus carota subsp. sativus</name>
    <name type="common">Carrot</name>
    <dbReference type="NCBI Taxonomy" id="79200"/>
    <lineage>
        <taxon>Eukaryota</taxon>
        <taxon>Viridiplantae</taxon>
        <taxon>Streptophyta</taxon>
        <taxon>Embryophyta</taxon>
        <taxon>Tracheophyta</taxon>
        <taxon>Spermatophyta</taxon>
        <taxon>Magnoliopsida</taxon>
        <taxon>eudicotyledons</taxon>
        <taxon>Gunneridae</taxon>
        <taxon>Pentapetalae</taxon>
        <taxon>asterids</taxon>
        <taxon>campanulids</taxon>
        <taxon>Apiales</taxon>
        <taxon>Apiaceae</taxon>
        <taxon>Apioideae</taxon>
        <taxon>Scandiceae</taxon>
        <taxon>Daucinae</taxon>
        <taxon>Daucus</taxon>
        <taxon>Daucus sect. Daucus</taxon>
    </lineage>
</organism>
<proteinExistence type="predicted"/>
<name>A0A175YQB6_DAUCS</name>
<reference evidence="1" key="2">
    <citation type="submission" date="2022-03" db="EMBL/GenBank/DDBJ databases">
        <title>Draft title - Genomic analysis of global carrot germplasm unveils the trajectory of domestication and the origin of high carotenoid orange carrot.</title>
        <authorList>
            <person name="Iorizzo M."/>
            <person name="Ellison S."/>
            <person name="Senalik D."/>
            <person name="Macko-Podgorni A."/>
            <person name="Grzebelus D."/>
            <person name="Bostan H."/>
            <person name="Rolling W."/>
            <person name="Curaba J."/>
            <person name="Simon P."/>
        </authorList>
    </citation>
    <scope>NUCLEOTIDE SEQUENCE</scope>
    <source>
        <tissue evidence="1">Leaf</tissue>
    </source>
</reference>
<evidence type="ECO:0000313" key="2">
    <source>
        <dbReference type="Proteomes" id="UP000077755"/>
    </source>
</evidence>
<dbReference type="EMBL" id="CP093350">
    <property type="protein sequence ID" value="WOH12765.1"/>
    <property type="molecule type" value="Genomic_DNA"/>
</dbReference>
<sequence length="58" mass="6498">MKGYKFVAGENAIFVSEESGKIEKGMKLRVEVISVKYMEIEKEFQALANLNGDFLGPI</sequence>
<keyword evidence="2" id="KW-1185">Reference proteome</keyword>
<evidence type="ECO:0000313" key="1">
    <source>
        <dbReference type="EMBL" id="WOH12765.1"/>
    </source>
</evidence>